<reference evidence="2 3" key="1">
    <citation type="submission" date="2019-07" db="EMBL/GenBank/DDBJ databases">
        <title>Full genome sequence of Devosia sp. Gsoil 520.</title>
        <authorList>
            <person name="Im W.-T."/>
        </authorList>
    </citation>
    <scope>NUCLEOTIDE SEQUENCE [LARGE SCALE GENOMIC DNA]</scope>
    <source>
        <strain evidence="2 3">Gsoil 520</strain>
    </source>
</reference>
<name>A0A5B8LXV1_9HYPH</name>
<dbReference type="Gene3D" id="3.40.50.10540">
    <property type="entry name" value="Crotonobetainyl-coa:carnitine coa-transferase, domain 1"/>
    <property type="match status" value="1"/>
</dbReference>
<dbReference type="Gene3D" id="3.30.1540.10">
    <property type="entry name" value="formyl-coa transferase, domain 3"/>
    <property type="match status" value="1"/>
</dbReference>
<dbReference type="RefSeq" id="WP_146292320.1">
    <property type="nucleotide sequence ID" value="NZ_CP042304.1"/>
</dbReference>
<dbReference type="InterPro" id="IPR050483">
    <property type="entry name" value="CoA-transferase_III_domain"/>
</dbReference>
<dbReference type="GO" id="GO:0008410">
    <property type="term" value="F:CoA-transferase activity"/>
    <property type="evidence" value="ECO:0007669"/>
    <property type="project" value="TreeGrafter"/>
</dbReference>
<dbReference type="InterPro" id="IPR023606">
    <property type="entry name" value="CoA-Trfase_III_dom_1_sf"/>
</dbReference>
<dbReference type="PANTHER" id="PTHR48207">
    <property type="entry name" value="SUCCINATE--HYDROXYMETHYLGLUTARATE COA-TRANSFERASE"/>
    <property type="match status" value="1"/>
</dbReference>
<dbReference type="InterPro" id="IPR003673">
    <property type="entry name" value="CoA-Trfase_fam_III"/>
</dbReference>
<dbReference type="PANTHER" id="PTHR48207:SF3">
    <property type="entry name" value="SUCCINATE--HYDROXYMETHYLGLUTARATE COA-TRANSFERASE"/>
    <property type="match status" value="1"/>
</dbReference>
<protein>
    <submittedName>
        <fullName evidence="2">CoA transferase</fullName>
    </submittedName>
</protein>
<dbReference type="InterPro" id="IPR044855">
    <property type="entry name" value="CoA-Trfase_III_dom3_sf"/>
</dbReference>
<dbReference type="OrthoDB" id="5720311at2"/>
<dbReference type="EMBL" id="CP042304">
    <property type="protein sequence ID" value="QDZ12876.1"/>
    <property type="molecule type" value="Genomic_DNA"/>
</dbReference>
<evidence type="ECO:0000313" key="3">
    <source>
        <dbReference type="Proteomes" id="UP000315364"/>
    </source>
</evidence>
<organism evidence="2 3">
    <name type="scientific">Devosia ginsengisoli</name>
    <dbReference type="NCBI Taxonomy" id="400770"/>
    <lineage>
        <taxon>Bacteria</taxon>
        <taxon>Pseudomonadati</taxon>
        <taxon>Pseudomonadota</taxon>
        <taxon>Alphaproteobacteria</taxon>
        <taxon>Hyphomicrobiales</taxon>
        <taxon>Devosiaceae</taxon>
        <taxon>Devosia</taxon>
    </lineage>
</organism>
<keyword evidence="3" id="KW-1185">Reference proteome</keyword>
<gene>
    <name evidence="2" type="ORF">FPZ08_20280</name>
</gene>
<dbReference type="Pfam" id="PF02515">
    <property type="entry name" value="CoA_transf_3"/>
    <property type="match status" value="1"/>
</dbReference>
<proteinExistence type="predicted"/>
<dbReference type="Proteomes" id="UP000315364">
    <property type="component" value="Chromosome"/>
</dbReference>
<accession>A0A5B8LXV1</accession>
<sequence>MGLLSGVRILSVEQYGAGPFGTQALADLGAEVIKIENPHDGGDVSRSLGPYFQPDLPETAKSLFFQSINRNKKSLALDLSKPEGKAVFRDLVRHADAVACNLRGDVPDRLGLTYAALADIKPDIVCCHLTAYGRDSSRATWPGYDYLVQAETGYFALNGEPGAVPTRFGLSIIDFMTGYCLALALAAGLFDARRSGKGRDIDVSLYDVGLANLNYMAAWAMNGGYQPERSERSAHPSLVPCQLFPTRDGWVYIMANKEKFFPLLCKRLGVPELADDPRFADFAGRLAHREQLTALLDPLFRQRNTGEWIEMLSGVVPCAPILSMTEALKAPFTGERGMVAELRHPNGGSAKVVGSPFRTGDAADTLPAPALGDHTDSILADIGYDGPRIAALRSLGVLA</sequence>
<evidence type="ECO:0000256" key="1">
    <source>
        <dbReference type="ARBA" id="ARBA00022679"/>
    </source>
</evidence>
<dbReference type="SUPFAM" id="SSF89796">
    <property type="entry name" value="CoA-transferase family III (CaiB/BaiF)"/>
    <property type="match status" value="1"/>
</dbReference>
<dbReference type="KEGG" id="dea:FPZ08_20280"/>
<dbReference type="AlphaFoldDB" id="A0A5B8LXV1"/>
<keyword evidence="1 2" id="KW-0808">Transferase</keyword>
<evidence type="ECO:0000313" key="2">
    <source>
        <dbReference type="EMBL" id="QDZ12876.1"/>
    </source>
</evidence>